<evidence type="ECO:0000256" key="6">
    <source>
        <dbReference type="ARBA" id="ARBA00023274"/>
    </source>
</evidence>
<comment type="subunit">
    <text evidence="7">Part of the ribosomal stalk of the 50S ribosomal subunit. Interacts with L10 and the large rRNA to form the base of the stalk. L10 forms an elongated spine to which L12 dimers bind in a sequential fashion forming a multimeric L10(L12)X complex.</text>
</comment>
<dbReference type="CDD" id="cd00349">
    <property type="entry name" value="Ribosomal_L11"/>
    <property type="match status" value="1"/>
</dbReference>
<gene>
    <name evidence="7" type="primary">rplK</name>
    <name evidence="12" type="ORF">SAMN04489726_0439</name>
</gene>
<dbReference type="InterPro" id="IPR020784">
    <property type="entry name" value="Ribosomal_uL11_N"/>
</dbReference>
<dbReference type="EMBL" id="LT629701">
    <property type="protein sequence ID" value="SDM22131.1"/>
    <property type="molecule type" value="Genomic_DNA"/>
</dbReference>
<dbReference type="GO" id="GO:0022625">
    <property type="term" value="C:cytosolic large ribosomal subunit"/>
    <property type="evidence" value="ECO:0007669"/>
    <property type="project" value="TreeGrafter"/>
</dbReference>
<dbReference type="GO" id="GO:0070180">
    <property type="term" value="F:large ribosomal subunit rRNA binding"/>
    <property type="evidence" value="ECO:0007669"/>
    <property type="project" value="UniProtKB-UniRule"/>
</dbReference>
<dbReference type="InterPro" id="IPR036796">
    <property type="entry name" value="Ribosomal_uL11_N_sf"/>
</dbReference>
<sequence length="144" mass="15276">MPPKKKLRVTFEATLELEAGNAAMVDLGKMLGPTGVNTRGVKLEYDEATAAHRGEIVPVVVTVYEDRTHSLRYKTPPTSFLIRQALGAQKGSEQPGHKSGGTLSADQVRAIAERKMPDLNATSVDAAEKIVAGCARSMGVSVAS</sequence>
<comment type="PTM">
    <text evidence="7">One or more lysine residues are methylated.</text>
</comment>
<evidence type="ECO:0000256" key="7">
    <source>
        <dbReference type="HAMAP-Rule" id="MF_00736"/>
    </source>
</evidence>
<evidence type="ECO:0000256" key="8">
    <source>
        <dbReference type="RuleBase" id="RU003978"/>
    </source>
</evidence>
<keyword evidence="6 7" id="KW-0687">Ribonucleoprotein</keyword>
<dbReference type="OrthoDB" id="9802408at2"/>
<evidence type="ECO:0000259" key="11">
    <source>
        <dbReference type="Pfam" id="PF03946"/>
    </source>
</evidence>
<proteinExistence type="inferred from homology"/>
<evidence type="ECO:0000313" key="13">
    <source>
        <dbReference type="Proteomes" id="UP000183376"/>
    </source>
</evidence>
<evidence type="ECO:0000313" key="12">
    <source>
        <dbReference type="EMBL" id="SDM22131.1"/>
    </source>
</evidence>
<accession>A0A1G9RG38</accession>
<keyword evidence="5 7" id="KW-0689">Ribosomal protein</keyword>
<dbReference type="SUPFAM" id="SSF46906">
    <property type="entry name" value="Ribosomal protein L11, C-terminal domain"/>
    <property type="match status" value="1"/>
</dbReference>
<feature type="region of interest" description="Disordered" evidence="9">
    <location>
        <begin position="86"/>
        <end position="106"/>
    </location>
</feature>
<feature type="domain" description="Large ribosomal subunit protein uL11 C-terminal" evidence="10">
    <location>
        <begin position="74"/>
        <end position="142"/>
    </location>
</feature>
<dbReference type="AlphaFoldDB" id="A0A1G9RG38"/>
<dbReference type="HAMAP" id="MF_00736">
    <property type="entry name" value="Ribosomal_uL11"/>
    <property type="match status" value="1"/>
</dbReference>
<keyword evidence="3 7" id="KW-0699">rRNA-binding</keyword>
<dbReference type="PANTHER" id="PTHR11661:SF1">
    <property type="entry name" value="LARGE RIBOSOMAL SUBUNIT PROTEIN UL11M"/>
    <property type="match status" value="1"/>
</dbReference>
<evidence type="ECO:0000256" key="5">
    <source>
        <dbReference type="ARBA" id="ARBA00022980"/>
    </source>
</evidence>
<evidence type="ECO:0000256" key="1">
    <source>
        <dbReference type="ARBA" id="ARBA00010537"/>
    </source>
</evidence>
<dbReference type="GO" id="GO:0003735">
    <property type="term" value="F:structural constituent of ribosome"/>
    <property type="evidence" value="ECO:0007669"/>
    <property type="project" value="InterPro"/>
</dbReference>
<dbReference type="PANTHER" id="PTHR11661">
    <property type="entry name" value="60S RIBOSOMAL PROTEIN L12"/>
    <property type="match status" value="1"/>
</dbReference>
<feature type="domain" description="Large ribosomal subunit protein uL11 N-terminal" evidence="11">
    <location>
        <begin position="14"/>
        <end position="68"/>
    </location>
</feature>
<dbReference type="SUPFAM" id="SSF54747">
    <property type="entry name" value="Ribosomal L11/L12e N-terminal domain"/>
    <property type="match status" value="1"/>
</dbReference>
<comment type="similarity">
    <text evidence="1 7 8">Belongs to the universal ribosomal protein uL11 family.</text>
</comment>
<dbReference type="RefSeq" id="WP_030429126.1">
    <property type="nucleotide sequence ID" value="NZ_JOEF01000006.1"/>
</dbReference>
<dbReference type="Pfam" id="PF00298">
    <property type="entry name" value="Ribosomal_L11"/>
    <property type="match status" value="1"/>
</dbReference>
<dbReference type="InterPro" id="IPR036769">
    <property type="entry name" value="Ribosomal_uL11_C_sf"/>
</dbReference>
<keyword evidence="4 7" id="KW-0694">RNA-binding</keyword>
<dbReference type="GO" id="GO:0006412">
    <property type="term" value="P:translation"/>
    <property type="evidence" value="ECO:0007669"/>
    <property type="project" value="UniProtKB-UniRule"/>
</dbReference>
<dbReference type="Pfam" id="PF03946">
    <property type="entry name" value="Ribosomal_L11_N"/>
    <property type="match status" value="1"/>
</dbReference>
<keyword evidence="13" id="KW-1185">Reference proteome</keyword>
<dbReference type="SMART" id="SM00649">
    <property type="entry name" value="RL11"/>
    <property type="match status" value="1"/>
</dbReference>
<organism evidence="12 13">
    <name type="scientific">Allokutzneria albata</name>
    <name type="common">Kibdelosporangium albatum</name>
    <dbReference type="NCBI Taxonomy" id="211114"/>
    <lineage>
        <taxon>Bacteria</taxon>
        <taxon>Bacillati</taxon>
        <taxon>Actinomycetota</taxon>
        <taxon>Actinomycetes</taxon>
        <taxon>Pseudonocardiales</taxon>
        <taxon>Pseudonocardiaceae</taxon>
        <taxon>Allokutzneria</taxon>
    </lineage>
</organism>
<evidence type="ECO:0000256" key="3">
    <source>
        <dbReference type="ARBA" id="ARBA00022730"/>
    </source>
</evidence>
<evidence type="ECO:0000256" key="4">
    <source>
        <dbReference type="ARBA" id="ARBA00022884"/>
    </source>
</evidence>
<dbReference type="Gene3D" id="3.30.1550.10">
    <property type="entry name" value="Ribosomal protein L11/L12, N-terminal domain"/>
    <property type="match status" value="1"/>
</dbReference>
<dbReference type="Proteomes" id="UP000183376">
    <property type="component" value="Chromosome I"/>
</dbReference>
<dbReference type="InterPro" id="IPR000911">
    <property type="entry name" value="Ribosomal_uL11"/>
</dbReference>
<dbReference type="InterPro" id="IPR020783">
    <property type="entry name" value="Ribosomal_uL11_C"/>
</dbReference>
<evidence type="ECO:0000256" key="2">
    <source>
        <dbReference type="ARBA" id="ARBA00022481"/>
    </source>
</evidence>
<protein>
    <recommendedName>
        <fullName evidence="7">Large ribosomal subunit protein uL11</fullName>
    </recommendedName>
</protein>
<keyword evidence="2 7" id="KW-0488">Methylation</keyword>
<evidence type="ECO:0000256" key="9">
    <source>
        <dbReference type="SAM" id="MobiDB-lite"/>
    </source>
</evidence>
<dbReference type="eggNOG" id="COG0080">
    <property type="taxonomic scope" value="Bacteria"/>
</dbReference>
<evidence type="ECO:0000259" key="10">
    <source>
        <dbReference type="Pfam" id="PF00298"/>
    </source>
</evidence>
<name>A0A1G9RG38_ALLAB</name>
<comment type="function">
    <text evidence="7">Forms part of the ribosomal stalk which helps the ribosome interact with GTP-bound translation factors.</text>
</comment>
<dbReference type="Gene3D" id="1.10.10.250">
    <property type="entry name" value="Ribosomal protein L11, C-terminal domain"/>
    <property type="match status" value="1"/>
</dbReference>
<dbReference type="STRING" id="211114.SAMN04489726_0439"/>
<reference evidence="12 13" key="1">
    <citation type="submission" date="2016-10" db="EMBL/GenBank/DDBJ databases">
        <authorList>
            <person name="de Groot N.N."/>
        </authorList>
    </citation>
    <scope>NUCLEOTIDE SEQUENCE [LARGE SCALE GENOMIC DNA]</scope>
    <source>
        <strain evidence="12 13">DSM 44149</strain>
    </source>
</reference>